<gene>
    <name evidence="3" type="ORF">Afe05nite_84400</name>
</gene>
<evidence type="ECO:0000259" key="2">
    <source>
        <dbReference type="Pfam" id="PF21812"/>
    </source>
</evidence>
<dbReference type="Proteomes" id="UP000598174">
    <property type="component" value="Unassembled WGS sequence"/>
</dbReference>
<dbReference type="AlphaFoldDB" id="A0A919J8Q2"/>
<evidence type="ECO:0000313" key="4">
    <source>
        <dbReference type="Proteomes" id="UP000598174"/>
    </source>
</evidence>
<reference evidence="3" key="1">
    <citation type="submission" date="2021-01" db="EMBL/GenBank/DDBJ databases">
        <title>Whole genome shotgun sequence of Actinoplanes ferrugineus NBRC 15555.</title>
        <authorList>
            <person name="Komaki H."/>
            <person name="Tamura T."/>
        </authorList>
    </citation>
    <scope>NUCLEOTIDE SEQUENCE</scope>
    <source>
        <strain evidence="3">NBRC 15555</strain>
    </source>
</reference>
<proteinExistence type="predicted"/>
<feature type="compositionally biased region" description="Basic residues" evidence="1">
    <location>
        <begin position="101"/>
        <end position="112"/>
    </location>
</feature>
<evidence type="ECO:0000313" key="3">
    <source>
        <dbReference type="EMBL" id="GIE16600.1"/>
    </source>
</evidence>
<accession>A0A919J8Q2</accession>
<keyword evidence="4" id="KW-1185">Reference proteome</keyword>
<feature type="domain" description="DUF6881" evidence="2">
    <location>
        <begin position="17"/>
        <end position="89"/>
    </location>
</feature>
<feature type="region of interest" description="Disordered" evidence="1">
    <location>
        <begin position="87"/>
        <end position="112"/>
    </location>
</feature>
<protein>
    <recommendedName>
        <fullName evidence="2">DUF6881 domain-containing protein</fullName>
    </recommendedName>
</protein>
<dbReference type="InterPro" id="IPR049248">
    <property type="entry name" value="DUF6881"/>
</dbReference>
<comment type="caution">
    <text evidence="3">The sequence shown here is derived from an EMBL/GenBank/DDBJ whole genome shotgun (WGS) entry which is preliminary data.</text>
</comment>
<organism evidence="3 4">
    <name type="scientific">Paractinoplanes ferrugineus</name>
    <dbReference type="NCBI Taxonomy" id="113564"/>
    <lineage>
        <taxon>Bacteria</taxon>
        <taxon>Bacillati</taxon>
        <taxon>Actinomycetota</taxon>
        <taxon>Actinomycetes</taxon>
        <taxon>Micromonosporales</taxon>
        <taxon>Micromonosporaceae</taxon>
        <taxon>Paractinoplanes</taxon>
    </lineage>
</organism>
<evidence type="ECO:0000256" key="1">
    <source>
        <dbReference type="SAM" id="MobiDB-lite"/>
    </source>
</evidence>
<sequence length="112" mass="12897">MAKQEEEAAVSDADEMRYWKVRWLHDLPDEPVELYSEIDEDDYERRKVEIYRDGHADYAGPTVATGSTMLSEVPVGTFEDIALLDDFEPIKPPETTSKGCGGRRQRHRPMPR</sequence>
<dbReference type="Pfam" id="PF21812">
    <property type="entry name" value="DUF6881"/>
    <property type="match status" value="1"/>
</dbReference>
<dbReference type="EMBL" id="BOMM01000092">
    <property type="protein sequence ID" value="GIE16600.1"/>
    <property type="molecule type" value="Genomic_DNA"/>
</dbReference>
<name>A0A919J8Q2_9ACTN</name>